<feature type="domain" description="VWFA" evidence="3">
    <location>
        <begin position="13"/>
        <end position="187"/>
    </location>
</feature>
<dbReference type="PANTHER" id="PTHR24020">
    <property type="entry name" value="COLLAGEN ALPHA"/>
    <property type="match status" value="1"/>
</dbReference>
<dbReference type="Pfam" id="PF00090">
    <property type="entry name" value="TSP_1"/>
    <property type="match status" value="1"/>
</dbReference>
<dbReference type="GO" id="GO:0016020">
    <property type="term" value="C:membrane"/>
    <property type="evidence" value="ECO:0007669"/>
    <property type="project" value="InterPro"/>
</dbReference>
<dbReference type="PANTHER" id="PTHR24020:SF20">
    <property type="entry name" value="PH DOMAIN-CONTAINING PROTEIN"/>
    <property type="match status" value="1"/>
</dbReference>
<dbReference type="InterPro" id="IPR002035">
    <property type="entry name" value="VWF_A"/>
</dbReference>
<accession>A0A9W9Z980</accession>
<dbReference type="InterPro" id="IPR050525">
    <property type="entry name" value="ECM_Assembly_Org"/>
</dbReference>
<dbReference type="Pfam" id="PF00092">
    <property type="entry name" value="VWA"/>
    <property type="match status" value="1"/>
</dbReference>
<comment type="caution">
    <text evidence="5">The sequence shown here is derived from an EMBL/GenBank/DDBJ whole genome shotgun (WGS) entry which is preliminary data.</text>
</comment>
<dbReference type="InterPro" id="IPR001190">
    <property type="entry name" value="SRCR"/>
</dbReference>
<dbReference type="InterPro" id="IPR000884">
    <property type="entry name" value="TSP1_rpt"/>
</dbReference>
<reference evidence="5" key="1">
    <citation type="submission" date="2023-01" db="EMBL/GenBank/DDBJ databases">
        <title>Genome assembly of the deep-sea coral Lophelia pertusa.</title>
        <authorList>
            <person name="Herrera S."/>
            <person name="Cordes E."/>
        </authorList>
    </citation>
    <scope>NUCLEOTIDE SEQUENCE</scope>
    <source>
        <strain evidence="5">USNM1676648</strain>
        <tissue evidence="5">Polyp</tissue>
    </source>
</reference>
<dbReference type="CDD" id="cd01472">
    <property type="entry name" value="vWA_collagen"/>
    <property type="match status" value="1"/>
</dbReference>
<protein>
    <recommendedName>
        <fullName evidence="7">VWFA domain-containing protein</fullName>
    </recommendedName>
</protein>
<comment type="caution">
    <text evidence="2">Lacks conserved residue(s) required for the propagation of feature annotation.</text>
</comment>
<dbReference type="Gene3D" id="3.40.50.410">
    <property type="entry name" value="von Willebrand factor, type A domain"/>
    <property type="match status" value="1"/>
</dbReference>
<evidence type="ECO:0008006" key="7">
    <source>
        <dbReference type="Google" id="ProtNLM"/>
    </source>
</evidence>
<feature type="domain" description="SRCR" evidence="4">
    <location>
        <begin position="331"/>
        <end position="387"/>
    </location>
</feature>
<dbReference type="InterPro" id="IPR036383">
    <property type="entry name" value="TSP1_rpt_sf"/>
</dbReference>
<keyword evidence="1 2" id="KW-1015">Disulfide bond</keyword>
<organism evidence="5 6">
    <name type="scientific">Desmophyllum pertusum</name>
    <dbReference type="NCBI Taxonomy" id="174260"/>
    <lineage>
        <taxon>Eukaryota</taxon>
        <taxon>Metazoa</taxon>
        <taxon>Cnidaria</taxon>
        <taxon>Anthozoa</taxon>
        <taxon>Hexacorallia</taxon>
        <taxon>Scleractinia</taxon>
        <taxon>Caryophylliina</taxon>
        <taxon>Caryophylliidae</taxon>
        <taxon>Desmophyllum</taxon>
    </lineage>
</organism>
<evidence type="ECO:0000259" key="4">
    <source>
        <dbReference type="PROSITE" id="PS50287"/>
    </source>
</evidence>
<dbReference type="Gene3D" id="2.20.100.10">
    <property type="entry name" value="Thrombospondin type-1 (TSP1) repeat"/>
    <property type="match status" value="1"/>
</dbReference>
<dbReference type="Gene3D" id="3.10.250.10">
    <property type="entry name" value="SRCR-like domain"/>
    <property type="match status" value="1"/>
</dbReference>
<dbReference type="PRINTS" id="PR01705">
    <property type="entry name" value="TSP1REPEAT"/>
</dbReference>
<proteinExistence type="predicted"/>
<dbReference type="SMART" id="SM00209">
    <property type="entry name" value="TSP1"/>
    <property type="match status" value="1"/>
</dbReference>
<dbReference type="Proteomes" id="UP001163046">
    <property type="component" value="Unassembled WGS sequence"/>
</dbReference>
<dbReference type="OrthoDB" id="5986843at2759"/>
<dbReference type="SUPFAM" id="SSF82895">
    <property type="entry name" value="TSP-1 type 1 repeat"/>
    <property type="match status" value="1"/>
</dbReference>
<dbReference type="EMBL" id="MU826377">
    <property type="protein sequence ID" value="KAJ7377506.1"/>
    <property type="molecule type" value="Genomic_DNA"/>
</dbReference>
<dbReference type="InterPro" id="IPR036772">
    <property type="entry name" value="SRCR-like_dom_sf"/>
</dbReference>
<dbReference type="SMART" id="SM00327">
    <property type="entry name" value="VWA"/>
    <property type="match status" value="1"/>
</dbReference>
<evidence type="ECO:0000313" key="6">
    <source>
        <dbReference type="Proteomes" id="UP001163046"/>
    </source>
</evidence>
<sequence length="389" mass="42795">MCGFLEKCDKDFDLTFVIDGSGSIEQAGRGNFKRVKDFVKRVIAGFSVGFDETHVGAVVYSSSRYVRDVFKLNDYYDIAGITRAIDHIIYPSGGTFTGNALRKVASSLYTSSDDRPDKSNVCIVITDGKSNDEIGGPASALRSRKTTIFAIGVGKDFDRTELEIMAGDPRNLFTADFHGLDTVAEQIKQSACQVDGDWSEWSQWSLCTKTISGIQTRTRECSNPKPGNYGKPCSGYSAVIFHYALEQRRSHLLAQWKSLRTTPGINFAPEAGTKMNAFKTCMSMGYFENSTSVYDNGTWYKDSNASNTAINRNCSSLTNCLNKKVDKLQLCKDALAEFTGSDVEENKLPFLMSEVSCTGDESELASCARTDGKVDCQDDIGAQALCERM</sequence>
<name>A0A9W9Z980_9CNID</name>
<dbReference type="AlphaFoldDB" id="A0A9W9Z980"/>
<evidence type="ECO:0000313" key="5">
    <source>
        <dbReference type="EMBL" id="KAJ7377506.1"/>
    </source>
</evidence>
<dbReference type="PROSITE" id="PS50092">
    <property type="entry name" value="TSP1"/>
    <property type="match status" value="1"/>
</dbReference>
<keyword evidence="6" id="KW-1185">Reference proteome</keyword>
<dbReference type="FunFam" id="2.20.100.10:FF:000002">
    <property type="entry name" value="Unc-5 netrin receptor C"/>
    <property type="match status" value="1"/>
</dbReference>
<dbReference type="SUPFAM" id="SSF53300">
    <property type="entry name" value="vWA-like"/>
    <property type="match status" value="1"/>
</dbReference>
<evidence type="ECO:0000256" key="2">
    <source>
        <dbReference type="PROSITE-ProRule" id="PRU00196"/>
    </source>
</evidence>
<feature type="disulfide bond" evidence="2">
    <location>
        <begin position="357"/>
        <end position="367"/>
    </location>
</feature>
<dbReference type="PROSITE" id="PS50234">
    <property type="entry name" value="VWFA"/>
    <property type="match status" value="1"/>
</dbReference>
<evidence type="ECO:0000259" key="3">
    <source>
        <dbReference type="PROSITE" id="PS50234"/>
    </source>
</evidence>
<dbReference type="PROSITE" id="PS50287">
    <property type="entry name" value="SRCR_2"/>
    <property type="match status" value="1"/>
</dbReference>
<gene>
    <name evidence="5" type="ORF">OS493_028489</name>
</gene>
<evidence type="ECO:0000256" key="1">
    <source>
        <dbReference type="ARBA" id="ARBA00023157"/>
    </source>
</evidence>
<dbReference type="InterPro" id="IPR036465">
    <property type="entry name" value="vWFA_dom_sf"/>
</dbReference>